<proteinExistence type="predicted"/>
<sequence length="17" mass="2118">MQVDDYKTRCRFDQLIS</sequence>
<dbReference type="AlphaFoldDB" id="A0A0B0P265"/>
<evidence type="ECO:0000313" key="2">
    <source>
        <dbReference type="Proteomes" id="UP000032142"/>
    </source>
</evidence>
<evidence type="ECO:0000313" key="1">
    <source>
        <dbReference type="EMBL" id="KHG20783.1"/>
    </source>
</evidence>
<dbReference type="EMBL" id="KN416665">
    <property type="protein sequence ID" value="KHG20783.1"/>
    <property type="molecule type" value="Genomic_DNA"/>
</dbReference>
<protein>
    <submittedName>
        <fullName evidence="1">Uncharacterized protein</fullName>
    </submittedName>
</protein>
<reference evidence="2" key="1">
    <citation type="submission" date="2014-09" db="EMBL/GenBank/DDBJ databases">
        <authorList>
            <person name="Mudge J."/>
            <person name="Ramaraj T."/>
            <person name="Lindquist I.E."/>
            <person name="Bharti A.K."/>
            <person name="Sundararajan A."/>
            <person name="Cameron C.T."/>
            <person name="Woodward J.E."/>
            <person name="May G.D."/>
            <person name="Brubaker C."/>
            <person name="Broadhvest J."/>
            <person name="Wilkins T.A."/>
        </authorList>
    </citation>
    <scope>NUCLEOTIDE SEQUENCE</scope>
    <source>
        <strain evidence="2">cv. AKA8401</strain>
    </source>
</reference>
<gene>
    <name evidence="1" type="ORF">F383_26573</name>
</gene>
<keyword evidence="2" id="KW-1185">Reference proteome</keyword>
<accession>A0A0B0P265</accession>
<dbReference type="Proteomes" id="UP000032142">
    <property type="component" value="Unassembled WGS sequence"/>
</dbReference>
<name>A0A0B0P265_GOSAR</name>
<organism evidence="1 2">
    <name type="scientific">Gossypium arboreum</name>
    <name type="common">Tree cotton</name>
    <name type="synonym">Gossypium nanking</name>
    <dbReference type="NCBI Taxonomy" id="29729"/>
    <lineage>
        <taxon>Eukaryota</taxon>
        <taxon>Viridiplantae</taxon>
        <taxon>Streptophyta</taxon>
        <taxon>Embryophyta</taxon>
        <taxon>Tracheophyta</taxon>
        <taxon>Spermatophyta</taxon>
        <taxon>Magnoliopsida</taxon>
        <taxon>eudicotyledons</taxon>
        <taxon>Gunneridae</taxon>
        <taxon>Pentapetalae</taxon>
        <taxon>rosids</taxon>
        <taxon>malvids</taxon>
        <taxon>Malvales</taxon>
        <taxon>Malvaceae</taxon>
        <taxon>Malvoideae</taxon>
        <taxon>Gossypium</taxon>
    </lineage>
</organism>